<evidence type="ECO:0000256" key="2">
    <source>
        <dbReference type="ARBA" id="ARBA00012438"/>
    </source>
</evidence>
<dbReference type="EMBL" id="VANU01000001">
    <property type="protein sequence ID" value="TLP40492.1"/>
    <property type="molecule type" value="Genomic_DNA"/>
</dbReference>
<dbReference type="Gene3D" id="1.10.287.130">
    <property type="match status" value="1"/>
</dbReference>
<keyword evidence="5 9" id="KW-0418">Kinase</keyword>
<dbReference type="InterPro" id="IPR003661">
    <property type="entry name" value="HisK_dim/P_dom"/>
</dbReference>
<keyword evidence="7" id="KW-1133">Transmembrane helix</keyword>
<dbReference type="GO" id="GO:0004721">
    <property type="term" value="F:phosphoprotein phosphatase activity"/>
    <property type="evidence" value="ECO:0007669"/>
    <property type="project" value="TreeGrafter"/>
</dbReference>
<evidence type="ECO:0000256" key="7">
    <source>
        <dbReference type="SAM" id="Phobius"/>
    </source>
</evidence>
<evidence type="ECO:0000259" key="8">
    <source>
        <dbReference type="PROSITE" id="PS50109"/>
    </source>
</evidence>
<keyword evidence="7" id="KW-0472">Membrane</keyword>
<dbReference type="GO" id="GO:0005886">
    <property type="term" value="C:plasma membrane"/>
    <property type="evidence" value="ECO:0007669"/>
    <property type="project" value="TreeGrafter"/>
</dbReference>
<evidence type="ECO:0000256" key="5">
    <source>
        <dbReference type="ARBA" id="ARBA00022777"/>
    </source>
</evidence>
<dbReference type="SMART" id="SM00387">
    <property type="entry name" value="HATPase_c"/>
    <property type="match status" value="1"/>
</dbReference>
<dbReference type="InterPro" id="IPR005467">
    <property type="entry name" value="His_kinase_dom"/>
</dbReference>
<dbReference type="InterPro" id="IPR036097">
    <property type="entry name" value="HisK_dim/P_sf"/>
</dbReference>
<keyword evidence="4" id="KW-0808">Transferase</keyword>
<dbReference type="RefSeq" id="WP_138150782.1">
    <property type="nucleotide sequence ID" value="NZ_VANU01000001.1"/>
</dbReference>
<dbReference type="EC" id="2.7.13.3" evidence="2"/>
<dbReference type="InterPro" id="IPR003594">
    <property type="entry name" value="HATPase_dom"/>
</dbReference>
<keyword evidence="7" id="KW-0812">Transmembrane</keyword>
<evidence type="ECO:0000256" key="1">
    <source>
        <dbReference type="ARBA" id="ARBA00000085"/>
    </source>
</evidence>
<dbReference type="Proteomes" id="UP000308901">
    <property type="component" value="Unassembled WGS sequence"/>
</dbReference>
<comment type="catalytic activity">
    <reaction evidence="1">
        <text>ATP + protein L-histidine = ADP + protein N-phospho-L-histidine.</text>
        <dbReference type="EC" id="2.7.13.3"/>
    </reaction>
</comment>
<comment type="caution">
    <text evidence="9">The sequence shown here is derived from an EMBL/GenBank/DDBJ whole genome shotgun (WGS) entry which is preliminary data.</text>
</comment>
<keyword evidence="10" id="KW-1185">Reference proteome</keyword>
<organism evidence="9 10">
    <name type="scientific">Arcobacter arenosus</name>
    <dbReference type="NCBI Taxonomy" id="2576037"/>
    <lineage>
        <taxon>Bacteria</taxon>
        <taxon>Pseudomonadati</taxon>
        <taxon>Campylobacterota</taxon>
        <taxon>Epsilonproteobacteria</taxon>
        <taxon>Campylobacterales</taxon>
        <taxon>Arcobacteraceae</taxon>
        <taxon>Arcobacter</taxon>
    </lineage>
</organism>
<keyword evidence="6" id="KW-0902">Two-component regulatory system</keyword>
<dbReference type="InterPro" id="IPR036890">
    <property type="entry name" value="HATPase_C_sf"/>
</dbReference>
<dbReference type="SUPFAM" id="SSF55874">
    <property type="entry name" value="ATPase domain of HSP90 chaperone/DNA topoisomerase II/histidine kinase"/>
    <property type="match status" value="1"/>
</dbReference>
<dbReference type="InterPro" id="IPR050351">
    <property type="entry name" value="BphY/WalK/GraS-like"/>
</dbReference>
<dbReference type="Gene3D" id="3.30.565.10">
    <property type="entry name" value="Histidine kinase-like ATPase, C-terminal domain"/>
    <property type="match status" value="1"/>
</dbReference>
<dbReference type="OrthoDB" id="9761634at2"/>
<dbReference type="GO" id="GO:0016036">
    <property type="term" value="P:cellular response to phosphate starvation"/>
    <property type="evidence" value="ECO:0007669"/>
    <property type="project" value="TreeGrafter"/>
</dbReference>
<dbReference type="AlphaFoldDB" id="A0A5R8Y4P3"/>
<evidence type="ECO:0000256" key="4">
    <source>
        <dbReference type="ARBA" id="ARBA00022679"/>
    </source>
</evidence>
<evidence type="ECO:0000256" key="3">
    <source>
        <dbReference type="ARBA" id="ARBA00022553"/>
    </source>
</evidence>
<keyword evidence="3" id="KW-0597">Phosphoprotein</keyword>
<name>A0A5R8Y4P3_9BACT</name>
<evidence type="ECO:0000256" key="6">
    <source>
        <dbReference type="ARBA" id="ARBA00023012"/>
    </source>
</evidence>
<dbReference type="GO" id="GO:0000155">
    <property type="term" value="F:phosphorelay sensor kinase activity"/>
    <property type="evidence" value="ECO:0007669"/>
    <property type="project" value="InterPro"/>
</dbReference>
<evidence type="ECO:0000313" key="9">
    <source>
        <dbReference type="EMBL" id="TLP40492.1"/>
    </source>
</evidence>
<sequence length="388" mass="46028">MKQQNDEKKYAYIYTLLLMVLFTIPVYFALSYAYENELILKEMALEKYSNELENQIYSEQINLTRSVKIKYAFLNKMGEKQLYDLSKDLKNYNFKTFVDYPYLYYKKHVNNNIYGISTIICETKIDYSKVLLLATILFFSVLINIILLNRSIIRNISKPYELVQKYTNILFNDTMHELKTPLGIINLNLDLLARKSGENKHINRMKIALKQIQINYESIEYYIKNQKVKYSKDKINLSEYLFTRVDFFEDIAKSKFMTIETNIENEVFVYMNLLELQRIIDNTIINAIKYSKPESKIEVYLKLEFDTCFLTIKDYGYGIKDTKSVFQRFTREDQTQGGFGLGLNIIKTICDKNGINVKLESKEDVGSIFTYEIEIYKRKFLDKLEDEQ</sequence>
<dbReference type="SUPFAM" id="SSF47384">
    <property type="entry name" value="Homodimeric domain of signal transducing histidine kinase"/>
    <property type="match status" value="1"/>
</dbReference>
<feature type="transmembrane region" description="Helical" evidence="7">
    <location>
        <begin position="130"/>
        <end position="148"/>
    </location>
</feature>
<dbReference type="Pfam" id="PF02518">
    <property type="entry name" value="HATPase_c"/>
    <property type="match status" value="1"/>
</dbReference>
<feature type="transmembrane region" description="Helical" evidence="7">
    <location>
        <begin position="12"/>
        <end position="34"/>
    </location>
</feature>
<dbReference type="PROSITE" id="PS50109">
    <property type="entry name" value="HIS_KIN"/>
    <property type="match status" value="1"/>
</dbReference>
<dbReference type="PANTHER" id="PTHR45453:SF1">
    <property type="entry name" value="PHOSPHATE REGULON SENSOR PROTEIN PHOR"/>
    <property type="match status" value="1"/>
</dbReference>
<evidence type="ECO:0000313" key="10">
    <source>
        <dbReference type="Proteomes" id="UP000308901"/>
    </source>
</evidence>
<dbReference type="PANTHER" id="PTHR45453">
    <property type="entry name" value="PHOSPHATE REGULON SENSOR PROTEIN PHOR"/>
    <property type="match status" value="1"/>
</dbReference>
<feature type="domain" description="Histidine kinase" evidence="8">
    <location>
        <begin position="173"/>
        <end position="377"/>
    </location>
</feature>
<protein>
    <recommendedName>
        <fullName evidence="2">histidine kinase</fullName>
        <ecNumber evidence="2">2.7.13.3</ecNumber>
    </recommendedName>
</protein>
<dbReference type="CDD" id="cd00082">
    <property type="entry name" value="HisKA"/>
    <property type="match status" value="1"/>
</dbReference>
<dbReference type="PRINTS" id="PR00344">
    <property type="entry name" value="BCTRLSENSOR"/>
</dbReference>
<reference evidence="9 10" key="1">
    <citation type="submission" date="2019-05" db="EMBL/GenBank/DDBJ databases">
        <title>Arcobacter sp. nov., isolated from sea sediment.</title>
        <authorList>
            <person name="Kim W."/>
        </authorList>
    </citation>
    <scope>NUCLEOTIDE SEQUENCE [LARGE SCALE GENOMIC DNA]</scope>
    <source>
        <strain evidence="9 10">CAU 1517</strain>
    </source>
</reference>
<accession>A0A5R8Y4P3</accession>
<gene>
    <name evidence="9" type="ORF">FDK22_00325</name>
</gene>
<proteinExistence type="predicted"/>
<dbReference type="InterPro" id="IPR004358">
    <property type="entry name" value="Sig_transdc_His_kin-like_C"/>
</dbReference>